<dbReference type="PANTHER" id="PTHR30296:SF0">
    <property type="entry name" value="LACTATE UTILIZATION PROTEIN A"/>
    <property type="match status" value="1"/>
</dbReference>
<dbReference type="EMBL" id="UINC01000628">
    <property type="protein sequence ID" value="SUZ58568.1"/>
    <property type="molecule type" value="Genomic_DNA"/>
</dbReference>
<organism evidence="2">
    <name type="scientific">marine metagenome</name>
    <dbReference type="NCBI Taxonomy" id="408172"/>
    <lineage>
        <taxon>unclassified sequences</taxon>
        <taxon>metagenomes</taxon>
        <taxon>ecological metagenomes</taxon>
    </lineage>
</organism>
<accession>A0A381NXE1</accession>
<evidence type="ECO:0000313" key="2">
    <source>
        <dbReference type="EMBL" id="SUZ58568.1"/>
    </source>
</evidence>
<sequence length="262" mass="29140">MPTPFYNNPDTKSVTLFATCMVDQMAPSVGESTVEVLEHLGLQVNFVNDQTCCGQPAFNSGFRSESLPVAQRFLELFERVDGPIIVPSGSCAAMVRNFYGDLFRHDQNLVERARTLSERLYEFTEFIDRFFGSDAIVGTHDVRATYHKCCHLLREIGIDEQPLKMLSNIEGLNMIPMNRADVCCGFGGSFSVKMPDISTAILDEKLDNIESTEASRVVAGDIGCIYQIQGGLRRRGSSIEVVHIAQILSESIRNNKTGMVRE</sequence>
<proteinExistence type="predicted"/>
<dbReference type="PANTHER" id="PTHR30296">
    <property type="entry name" value="UNCHARACTERIZED PROTEIN YKGE"/>
    <property type="match status" value="1"/>
</dbReference>
<dbReference type="GO" id="GO:0005829">
    <property type="term" value="C:cytosol"/>
    <property type="evidence" value="ECO:0007669"/>
    <property type="project" value="TreeGrafter"/>
</dbReference>
<evidence type="ECO:0000259" key="1">
    <source>
        <dbReference type="Pfam" id="PF02754"/>
    </source>
</evidence>
<dbReference type="Pfam" id="PF02754">
    <property type="entry name" value="CCG"/>
    <property type="match status" value="2"/>
</dbReference>
<dbReference type="InterPro" id="IPR004017">
    <property type="entry name" value="Cys_rich_dom"/>
</dbReference>
<dbReference type="AlphaFoldDB" id="A0A381NXE1"/>
<feature type="domain" description="Cysteine-rich" evidence="1">
    <location>
        <begin position="145"/>
        <end position="229"/>
    </location>
</feature>
<dbReference type="GO" id="GO:0016491">
    <property type="term" value="F:oxidoreductase activity"/>
    <property type="evidence" value="ECO:0007669"/>
    <property type="project" value="UniProtKB-ARBA"/>
</dbReference>
<name>A0A381NXE1_9ZZZZ</name>
<protein>
    <recommendedName>
        <fullName evidence="1">Cysteine-rich domain-containing protein</fullName>
    </recommendedName>
</protein>
<reference evidence="2" key="1">
    <citation type="submission" date="2018-05" db="EMBL/GenBank/DDBJ databases">
        <authorList>
            <person name="Lanie J.A."/>
            <person name="Ng W.-L."/>
            <person name="Kazmierczak K.M."/>
            <person name="Andrzejewski T.M."/>
            <person name="Davidsen T.M."/>
            <person name="Wayne K.J."/>
            <person name="Tettelin H."/>
            <person name="Glass J.I."/>
            <person name="Rusch D."/>
            <person name="Podicherti R."/>
            <person name="Tsui H.-C.T."/>
            <person name="Winkler M.E."/>
        </authorList>
    </citation>
    <scope>NUCLEOTIDE SEQUENCE</scope>
</reference>
<feature type="domain" description="Cysteine-rich" evidence="1">
    <location>
        <begin position="14"/>
        <end position="95"/>
    </location>
</feature>
<gene>
    <name evidence="2" type="ORF">METZ01_LOCUS11422</name>
</gene>